<dbReference type="Pfam" id="PF02350">
    <property type="entry name" value="Epimerase_2"/>
    <property type="match status" value="1"/>
</dbReference>
<dbReference type="InterPro" id="IPR029767">
    <property type="entry name" value="WecB-like"/>
</dbReference>
<keyword evidence="4" id="KW-1185">Reference proteome</keyword>
<accession>I4D1L8</accession>
<proteinExistence type="inferred from homology"/>
<dbReference type="InterPro" id="IPR003331">
    <property type="entry name" value="UDP_GlcNAc_Epimerase_2_dom"/>
</dbReference>
<protein>
    <submittedName>
        <fullName evidence="3">UDP-N-acetylglucosamine 2-epimerase</fullName>
    </submittedName>
</protein>
<evidence type="ECO:0000259" key="2">
    <source>
        <dbReference type="Pfam" id="PF02350"/>
    </source>
</evidence>
<dbReference type="NCBIfam" id="TIGR00236">
    <property type="entry name" value="wecB"/>
    <property type="match status" value="1"/>
</dbReference>
<comment type="similarity">
    <text evidence="1">Belongs to the UDP-N-acetylglucosamine 2-epimerase family.</text>
</comment>
<dbReference type="PANTHER" id="PTHR43174:SF1">
    <property type="entry name" value="UDP-N-ACETYLGLUCOSAMINE 2-EPIMERASE"/>
    <property type="match status" value="1"/>
</dbReference>
<dbReference type="PANTHER" id="PTHR43174">
    <property type="entry name" value="UDP-N-ACETYLGLUCOSAMINE 2-EPIMERASE"/>
    <property type="match status" value="1"/>
</dbReference>
<dbReference type="AlphaFoldDB" id="I4D1L8"/>
<evidence type="ECO:0000256" key="1">
    <source>
        <dbReference type="RuleBase" id="RU003513"/>
    </source>
</evidence>
<dbReference type="EMBL" id="CP003639">
    <property type="protein sequence ID" value="AFM39692.1"/>
    <property type="molecule type" value="Genomic_DNA"/>
</dbReference>
<sequence length="366" mass="41439">MSEGDLRMKVMTILGTRPEIIRLSRIIPILDNLCEHILVHTGQNFDRTLNDIFFAQLNLRTPDYLLNCQASAPMSQIGQILSECERVMLKEKPNRLLILGDTNSALTAMIGKRLRIPVFHMEAGNRCYDDRVPEEINRRVIDHCSDILLPYTERSRANLLREGIEGKRIYVTGNPIGEVLAYYAEKIAASQALKTMSVSSKGYFLVTLHRAENVDDERRLNLMITALQRLVREYEIPLICSLHPRTRSQLEKYRQSFGGQGIQIVEPLGLFDFVHLEQNAYCVLSDSGTVQEECCLFKIPNVTLRDVTERPETVESGSNLIAGCEPDAVLRAVKTVLSLEADWESPAEYQEGNVSRKVVKILFGES</sequence>
<dbReference type="KEGG" id="dai:Desaci_0630"/>
<evidence type="ECO:0000313" key="4">
    <source>
        <dbReference type="Proteomes" id="UP000002892"/>
    </source>
</evidence>
<feature type="domain" description="UDP-N-acetylglucosamine 2-epimerase" evidence="2">
    <location>
        <begin position="34"/>
        <end position="362"/>
    </location>
</feature>
<name>I4D1L8_DESAJ</name>
<dbReference type="Proteomes" id="UP000002892">
    <property type="component" value="Chromosome"/>
</dbReference>
<keyword evidence="1" id="KW-0413">Isomerase</keyword>
<gene>
    <name evidence="3" type="ordered locus">Desaci_0630</name>
</gene>
<reference evidence="3 4" key="1">
    <citation type="journal article" date="2012" name="J. Bacteriol.">
        <title>Complete genome sequences of Desulfosporosinus orientis DSM765T, Desulfosporosinus youngiae DSM17734T, Desulfosporosinus meridiei DSM13257T, and Desulfosporosinus acidiphilus DSM22704T.</title>
        <authorList>
            <person name="Pester M."/>
            <person name="Brambilla E."/>
            <person name="Alazard D."/>
            <person name="Rattei T."/>
            <person name="Weinmaier T."/>
            <person name="Han J."/>
            <person name="Lucas S."/>
            <person name="Lapidus A."/>
            <person name="Cheng J.F."/>
            <person name="Goodwin L."/>
            <person name="Pitluck S."/>
            <person name="Peters L."/>
            <person name="Ovchinnikova G."/>
            <person name="Teshima H."/>
            <person name="Detter J.C."/>
            <person name="Han C.S."/>
            <person name="Tapia R."/>
            <person name="Land M.L."/>
            <person name="Hauser L."/>
            <person name="Kyrpides N.C."/>
            <person name="Ivanova N.N."/>
            <person name="Pagani I."/>
            <person name="Huntmann M."/>
            <person name="Wei C.L."/>
            <person name="Davenport K.W."/>
            <person name="Daligault H."/>
            <person name="Chain P.S."/>
            <person name="Chen A."/>
            <person name="Mavromatis K."/>
            <person name="Markowitz V."/>
            <person name="Szeto E."/>
            <person name="Mikhailova N."/>
            <person name="Pati A."/>
            <person name="Wagner M."/>
            <person name="Woyke T."/>
            <person name="Ollivier B."/>
            <person name="Klenk H.P."/>
            <person name="Spring S."/>
            <person name="Loy A."/>
        </authorList>
    </citation>
    <scope>NUCLEOTIDE SEQUENCE [LARGE SCALE GENOMIC DNA]</scope>
    <source>
        <strain evidence="4">DSM 22704 / JCM 16185 / SJ4</strain>
    </source>
</reference>
<dbReference type="Gene3D" id="3.40.50.2000">
    <property type="entry name" value="Glycogen Phosphorylase B"/>
    <property type="match status" value="2"/>
</dbReference>
<dbReference type="eggNOG" id="COG0381">
    <property type="taxonomic scope" value="Bacteria"/>
</dbReference>
<dbReference type="HOGENOM" id="CLU_041674_0_0_9"/>
<dbReference type="STRING" id="646529.Desaci_0630"/>
<dbReference type="CDD" id="cd03786">
    <property type="entry name" value="GTB_UDP-GlcNAc_2-Epimerase"/>
    <property type="match status" value="1"/>
</dbReference>
<organism evidence="3 4">
    <name type="scientific">Desulfosporosinus acidiphilus (strain DSM 22704 / JCM 16185 / SJ4)</name>
    <dbReference type="NCBI Taxonomy" id="646529"/>
    <lineage>
        <taxon>Bacteria</taxon>
        <taxon>Bacillati</taxon>
        <taxon>Bacillota</taxon>
        <taxon>Clostridia</taxon>
        <taxon>Eubacteriales</taxon>
        <taxon>Desulfitobacteriaceae</taxon>
        <taxon>Desulfosporosinus</taxon>
    </lineage>
</organism>
<evidence type="ECO:0000313" key="3">
    <source>
        <dbReference type="EMBL" id="AFM39692.1"/>
    </source>
</evidence>
<dbReference type="SUPFAM" id="SSF53756">
    <property type="entry name" value="UDP-Glycosyltransferase/glycogen phosphorylase"/>
    <property type="match status" value="1"/>
</dbReference>
<dbReference type="GO" id="GO:0016853">
    <property type="term" value="F:isomerase activity"/>
    <property type="evidence" value="ECO:0007669"/>
    <property type="project" value="UniProtKB-KW"/>
</dbReference>